<protein>
    <recommendedName>
        <fullName evidence="8">Sushi domain-containing protein</fullName>
    </recommendedName>
</protein>
<keyword evidence="4" id="KW-0812">Transmembrane</keyword>
<feature type="chain" id="PRO_5047003750" description="Sushi domain-containing protein" evidence="5">
    <location>
        <begin position="16"/>
        <end position="580"/>
    </location>
</feature>
<keyword evidence="3" id="KW-1015">Disulfide bond</keyword>
<evidence type="ECO:0000256" key="2">
    <source>
        <dbReference type="ARBA" id="ARBA00022737"/>
    </source>
</evidence>
<evidence type="ECO:0000256" key="5">
    <source>
        <dbReference type="SAM" id="SignalP"/>
    </source>
</evidence>
<evidence type="ECO:0000256" key="1">
    <source>
        <dbReference type="ARBA" id="ARBA00022729"/>
    </source>
</evidence>
<dbReference type="InterPro" id="IPR011936">
    <property type="entry name" value="Myxo_disulph_rpt"/>
</dbReference>
<evidence type="ECO:0008006" key="8">
    <source>
        <dbReference type="Google" id="ProtNLM"/>
    </source>
</evidence>
<evidence type="ECO:0000313" key="7">
    <source>
        <dbReference type="Proteomes" id="UP001642484"/>
    </source>
</evidence>
<feature type="transmembrane region" description="Helical" evidence="4">
    <location>
        <begin position="357"/>
        <end position="387"/>
    </location>
</feature>
<reference evidence="6 7" key="1">
    <citation type="submission" date="2024-02" db="EMBL/GenBank/DDBJ databases">
        <authorList>
            <person name="Chen Y."/>
            <person name="Shah S."/>
            <person name="Dougan E. K."/>
            <person name="Thang M."/>
            <person name="Chan C."/>
        </authorList>
    </citation>
    <scope>NUCLEOTIDE SEQUENCE [LARGE SCALE GENOMIC DNA]</scope>
</reference>
<dbReference type="EMBL" id="CAXAMN010024461">
    <property type="protein sequence ID" value="CAK9086904.1"/>
    <property type="molecule type" value="Genomic_DNA"/>
</dbReference>
<keyword evidence="7" id="KW-1185">Reference proteome</keyword>
<organism evidence="6 7">
    <name type="scientific">Durusdinium trenchii</name>
    <dbReference type="NCBI Taxonomy" id="1381693"/>
    <lineage>
        <taxon>Eukaryota</taxon>
        <taxon>Sar</taxon>
        <taxon>Alveolata</taxon>
        <taxon>Dinophyceae</taxon>
        <taxon>Suessiales</taxon>
        <taxon>Symbiodiniaceae</taxon>
        <taxon>Durusdinium</taxon>
    </lineage>
</organism>
<sequence length="580" mass="63437">MFRFAFVLAISSAQPWPPCPQRGCLPCPDFSDGRPNCTCLEGYSLNGSSLGGDRVGLEWDTVQGWLGSCQPVICGQVQGPAYAQALQDIPVSRFGDMIQYACNVGYEVEGYGSLGQWQVTFAPSTGPPGVPAQRLVRLRCSAQGTFENLTGQRCVPVCGDGMLVDVDHLPQDDQSEQCDDGNRNTGDGCDGQCHVESGFICVAGSATQPDRCSLANAWAESSIVVSLKGARETNEDEVALATSVVLAEVFQCPQRDVEIREVVASSSNESLDGETSFYDSMQAMQVTFRIKISNSQVLSLNQIEAAMANYRRFAPKVVATYLEHSSLKDFHIMVVEVQPPILEGEEPKVEVMDFNDYVALVATIGVSLSCYFCIIGVVGPAIFWCLFVNRRPHRLQGHLQYISPHDKSGWVVGLCDWYKSSKATCCSLVCFLPARLAYTWDTVGILPYWRGVRQALMCCGLYLVGCWPCGAFIAGQRRSDLKEFLGFGDGVKSNIEIEDVCYYILCPLCSVVQEAAHVDRVFSAVARRVKAEAEKAKKRLEEIGVEEDDDEEMQAEAPTLQAMFDEGFNAALDTAVGALD</sequence>
<proteinExistence type="predicted"/>
<accession>A0ABP0QFX5</accession>
<dbReference type="Pfam" id="PF13948">
    <property type="entry name" value="DUF4215"/>
    <property type="match status" value="1"/>
</dbReference>
<keyword evidence="1 5" id="KW-0732">Signal</keyword>
<name>A0ABP0QFX5_9DINO</name>
<keyword evidence="4" id="KW-0472">Membrane</keyword>
<evidence type="ECO:0000313" key="6">
    <source>
        <dbReference type="EMBL" id="CAK9086904.1"/>
    </source>
</evidence>
<keyword evidence="4" id="KW-1133">Transmembrane helix</keyword>
<feature type="signal peptide" evidence="5">
    <location>
        <begin position="1"/>
        <end position="15"/>
    </location>
</feature>
<comment type="caution">
    <text evidence="6">The sequence shown here is derived from an EMBL/GenBank/DDBJ whole genome shotgun (WGS) entry which is preliminary data.</text>
</comment>
<dbReference type="Proteomes" id="UP001642484">
    <property type="component" value="Unassembled WGS sequence"/>
</dbReference>
<dbReference type="NCBIfam" id="TIGR02232">
    <property type="entry name" value="myxo_disulf_rpt"/>
    <property type="match status" value="1"/>
</dbReference>
<gene>
    <name evidence="6" type="ORF">CCMP2556_LOCUS42072</name>
</gene>
<evidence type="ECO:0000256" key="3">
    <source>
        <dbReference type="ARBA" id="ARBA00023157"/>
    </source>
</evidence>
<evidence type="ECO:0000256" key="4">
    <source>
        <dbReference type="SAM" id="Phobius"/>
    </source>
</evidence>
<keyword evidence="2" id="KW-0677">Repeat</keyword>